<organism evidence="1 2">
    <name type="scientific">Pedobacter kyungheensis</name>
    <dbReference type="NCBI Taxonomy" id="1069985"/>
    <lineage>
        <taxon>Bacteria</taxon>
        <taxon>Pseudomonadati</taxon>
        <taxon>Bacteroidota</taxon>
        <taxon>Sphingobacteriia</taxon>
        <taxon>Sphingobacteriales</taxon>
        <taxon>Sphingobacteriaceae</taxon>
        <taxon>Pedobacter</taxon>
    </lineage>
</organism>
<proteinExistence type="predicted"/>
<protein>
    <submittedName>
        <fullName evidence="1">Uncharacterized protein</fullName>
    </submittedName>
</protein>
<comment type="caution">
    <text evidence="1">The sequence shown here is derived from an EMBL/GenBank/DDBJ whole genome shotgun (WGS) entry which is preliminary data.</text>
</comment>
<gene>
    <name evidence="1" type="ORF">OC25_04105</name>
</gene>
<dbReference type="OrthoDB" id="771591at2"/>
<dbReference type="EMBL" id="JSYN01000004">
    <property type="protein sequence ID" value="KIA95751.1"/>
    <property type="molecule type" value="Genomic_DNA"/>
</dbReference>
<accession>A0A0C1DDN1</accession>
<dbReference type="AlphaFoldDB" id="A0A0C1DDN1"/>
<dbReference type="Proteomes" id="UP000031246">
    <property type="component" value="Unassembled WGS sequence"/>
</dbReference>
<name>A0A0C1DDN1_9SPHI</name>
<reference evidence="1 2" key="1">
    <citation type="submission" date="2014-10" db="EMBL/GenBank/DDBJ databases">
        <title>Pedobacter Kyungheensis.</title>
        <authorList>
            <person name="Anderson B.M."/>
            <person name="Newman J.D."/>
        </authorList>
    </citation>
    <scope>NUCLEOTIDE SEQUENCE [LARGE SCALE GENOMIC DNA]</scope>
    <source>
        <strain evidence="1 2">KACC 16221</strain>
    </source>
</reference>
<dbReference type="RefSeq" id="WP_039472097.1">
    <property type="nucleotide sequence ID" value="NZ_JSYN01000004.1"/>
</dbReference>
<evidence type="ECO:0000313" key="1">
    <source>
        <dbReference type="EMBL" id="KIA95751.1"/>
    </source>
</evidence>
<sequence length="61" mass="6717">MDIPVKISLEKPITDCAHLIDLPASKAIFNQKVKGNTITNPKACIRVLTVLYPKNGLMNLL</sequence>
<evidence type="ECO:0000313" key="2">
    <source>
        <dbReference type="Proteomes" id="UP000031246"/>
    </source>
</evidence>
<keyword evidence="2" id="KW-1185">Reference proteome</keyword>